<protein>
    <submittedName>
        <fullName evidence="1">Uncharacterized protein</fullName>
    </submittedName>
</protein>
<dbReference type="EMBL" id="AP024819">
    <property type="protein sequence ID" value="BCZ19375.1"/>
    <property type="molecule type" value="Genomic_DNA"/>
</dbReference>
<keyword evidence="2" id="KW-1185">Reference proteome</keyword>
<organism evidence="1 2">
    <name type="scientific">Helicobacter gastrofelis</name>
    <dbReference type="NCBI Taxonomy" id="2849642"/>
    <lineage>
        <taxon>Bacteria</taxon>
        <taxon>Pseudomonadati</taxon>
        <taxon>Campylobacterota</taxon>
        <taxon>Epsilonproteobacteria</taxon>
        <taxon>Campylobacterales</taxon>
        <taxon>Helicobacteraceae</taxon>
        <taxon>Helicobacter</taxon>
    </lineage>
</organism>
<evidence type="ECO:0000313" key="2">
    <source>
        <dbReference type="Proteomes" id="UP000826146"/>
    </source>
</evidence>
<dbReference type="Proteomes" id="UP000826146">
    <property type="component" value="Chromosome"/>
</dbReference>
<evidence type="ECO:0000313" key="1">
    <source>
        <dbReference type="EMBL" id="BCZ19375.1"/>
    </source>
</evidence>
<proteinExistence type="predicted"/>
<sequence length="81" mass="9087">MAQAETKKVEWSAEQKQTFLGLLQEFMGLVDESVQEWEATQESLAPKAPKSACHALQNKLNTFLEKWGYVCVVSVGLETAR</sequence>
<reference evidence="1 2" key="1">
    <citation type="submission" date="2021-07" db="EMBL/GenBank/DDBJ databases">
        <title>Novel Helicobacter sp. Isolated from a cat.</title>
        <authorList>
            <person name="Rimbara E."/>
            <person name="Suzuki M."/>
        </authorList>
    </citation>
    <scope>NUCLEOTIDE SEQUENCE [LARGE SCALE GENOMIC DNA]</scope>
    <source>
        <strain evidence="2">NHP19-012</strain>
    </source>
</reference>
<gene>
    <name evidence="1" type="ORF">NHP190012_10170</name>
</gene>
<name>A0ABM7SP58_9HELI</name>
<accession>A0ABM7SP58</accession>
<dbReference type="RefSeq" id="WP_221271195.1">
    <property type="nucleotide sequence ID" value="NZ_AP024819.1"/>
</dbReference>